<dbReference type="Pfam" id="PF00724">
    <property type="entry name" value="Oxidored_FMN"/>
    <property type="match status" value="1"/>
</dbReference>
<dbReference type="PANTHER" id="PTHR22893">
    <property type="entry name" value="NADH OXIDOREDUCTASE-RELATED"/>
    <property type="match status" value="1"/>
</dbReference>
<dbReference type="EMBL" id="JACWFH010000024">
    <property type="protein sequence ID" value="MBY0098503.1"/>
    <property type="molecule type" value="Genomic_DNA"/>
</dbReference>
<dbReference type="CDD" id="cd02933">
    <property type="entry name" value="OYE_like_FMN"/>
    <property type="match status" value="1"/>
</dbReference>
<dbReference type="RefSeq" id="WP_221874722.1">
    <property type="nucleotide sequence ID" value="NZ_JACWFH010000024.1"/>
</dbReference>
<feature type="domain" description="NADH:flavin oxidoreductase/NADH oxidase N-terminal" evidence="1">
    <location>
        <begin position="27"/>
        <end position="358"/>
    </location>
</feature>
<comment type="caution">
    <text evidence="2">The sequence shown here is derived from an EMBL/GenBank/DDBJ whole genome shotgun (WGS) entry which is preliminary data.</text>
</comment>
<evidence type="ECO:0000313" key="3">
    <source>
        <dbReference type="Proteomes" id="UP000769780"/>
    </source>
</evidence>
<dbReference type="Gene3D" id="3.20.20.70">
    <property type="entry name" value="Aldolase class I"/>
    <property type="match status" value="1"/>
</dbReference>
<keyword evidence="3" id="KW-1185">Reference proteome</keyword>
<name>A0ABS7K8B6_9BACI</name>
<evidence type="ECO:0000259" key="1">
    <source>
        <dbReference type="Pfam" id="PF00724"/>
    </source>
</evidence>
<dbReference type="InterPro" id="IPR001155">
    <property type="entry name" value="OxRdtase_FMN_N"/>
</dbReference>
<organism evidence="2 3">
    <name type="scientific">Mesobacillus maritimus</name>
    <dbReference type="NCBI Taxonomy" id="1643336"/>
    <lineage>
        <taxon>Bacteria</taxon>
        <taxon>Bacillati</taxon>
        <taxon>Bacillota</taxon>
        <taxon>Bacilli</taxon>
        <taxon>Bacillales</taxon>
        <taxon>Bacillaceae</taxon>
        <taxon>Mesobacillus</taxon>
    </lineage>
</organism>
<reference evidence="2 3" key="1">
    <citation type="submission" date="2020-07" db="EMBL/GenBank/DDBJ databases">
        <title>Fungal Genomes of the International Space Station.</title>
        <authorList>
            <person name="Seuylemezian A."/>
            <person name="Singh N.K."/>
            <person name="Wood J."/>
            <person name="Venkateswaran K."/>
        </authorList>
    </citation>
    <scope>NUCLEOTIDE SEQUENCE [LARGE SCALE GENOMIC DNA]</scope>
    <source>
        <strain evidence="2 3">PL-B2</strain>
    </source>
</reference>
<dbReference type="InterPro" id="IPR013785">
    <property type="entry name" value="Aldolase_TIM"/>
</dbReference>
<proteinExistence type="predicted"/>
<accession>A0ABS7K8B6</accession>
<dbReference type="Proteomes" id="UP000769780">
    <property type="component" value="Unassembled WGS sequence"/>
</dbReference>
<dbReference type="SUPFAM" id="SSF51395">
    <property type="entry name" value="FMN-linked oxidoreductases"/>
    <property type="match status" value="1"/>
</dbReference>
<dbReference type="PANTHER" id="PTHR22893:SF91">
    <property type="entry name" value="NADPH DEHYDROGENASE 2-RELATED"/>
    <property type="match status" value="1"/>
</dbReference>
<protein>
    <submittedName>
        <fullName evidence="2">Alkene reductase</fullName>
    </submittedName>
</protein>
<sequence length="372" mass="41155">MSQATRGIYAATETYNWGKLKDGENSKLFEPVEIGAWSLKTRTAMAPMTRCFADDETGVIGEDVVEYYRKRAADGVGLIITEGVLVSFRGKGNPKVPGIYTEEQTEAWKKVTEAVHTEGGTIIAQLWHVGRLSHNDLTKGYPPQAPSAIAAEGNVPRFRKPYDTPEEMSLADIEELVGQYAQAAKNAMDAGFDGVEIHGAHGYLIDQFNSDFSNHRTDRYGGDLAQRLTLMKEITKAVIDTVGTNRTMIRFSAHKSDAPTYMWEDPERAIQTFVEAFKEVGATLLHPSTMDFNRVIADGKTMHQLVRKYWDGVIVGVGTLDPQSAEQALVEGTIDVAAFGRPLVSNPDFISRLKNGNDLEEYEARKHLPVLV</sequence>
<evidence type="ECO:0000313" key="2">
    <source>
        <dbReference type="EMBL" id="MBY0098503.1"/>
    </source>
</evidence>
<dbReference type="InterPro" id="IPR045247">
    <property type="entry name" value="Oye-like"/>
</dbReference>
<gene>
    <name evidence="2" type="ORF">H0185_17095</name>
</gene>